<comment type="caution">
    <text evidence="2">The sequence shown here is derived from an EMBL/GenBank/DDBJ whole genome shotgun (WGS) entry which is preliminary data.</text>
</comment>
<dbReference type="EMBL" id="JBDFQZ010000004">
    <property type="protein sequence ID" value="KAK9735878.1"/>
    <property type="molecule type" value="Genomic_DNA"/>
</dbReference>
<dbReference type="Proteomes" id="UP001443914">
    <property type="component" value="Unassembled WGS sequence"/>
</dbReference>
<proteinExistence type="predicted"/>
<evidence type="ECO:0000256" key="1">
    <source>
        <dbReference type="SAM" id="MobiDB-lite"/>
    </source>
</evidence>
<accession>A0AAW1LQK7</accession>
<reference evidence="2" key="1">
    <citation type="submission" date="2024-03" db="EMBL/GenBank/DDBJ databases">
        <title>WGS assembly of Saponaria officinalis var. Norfolk2.</title>
        <authorList>
            <person name="Jenkins J."/>
            <person name="Shu S."/>
            <person name="Grimwood J."/>
            <person name="Barry K."/>
            <person name="Goodstein D."/>
            <person name="Schmutz J."/>
            <person name="Leebens-Mack J."/>
            <person name="Osbourn A."/>
        </authorList>
    </citation>
    <scope>NUCLEOTIDE SEQUENCE [LARGE SCALE GENOMIC DNA]</scope>
    <source>
        <strain evidence="2">JIC</strain>
    </source>
</reference>
<dbReference type="AlphaFoldDB" id="A0AAW1LQK7"/>
<organism evidence="2 3">
    <name type="scientific">Saponaria officinalis</name>
    <name type="common">Common soapwort</name>
    <name type="synonym">Lychnis saponaria</name>
    <dbReference type="NCBI Taxonomy" id="3572"/>
    <lineage>
        <taxon>Eukaryota</taxon>
        <taxon>Viridiplantae</taxon>
        <taxon>Streptophyta</taxon>
        <taxon>Embryophyta</taxon>
        <taxon>Tracheophyta</taxon>
        <taxon>Spermatophyta</taxon>
        <taxon>Magnoliopsida</taxon>
        <taxon>eudicotyledons</taxon>
        <taxon>Gunneridae</taxon>
        <taxon>Pentapetalae</taxon>
        <taxon>Caryophyllales</taxon>
        <taxon>Caryophyllaceae</taxon>
        <taxon>Caryophylleae</taxon>
        <taxon>Saponaria</taxon>
    </lineage>
</organism>
<evidence type="ECO:0000313" key="2">
    <source>
        <dbReference type="EMBL" id="KAK9735878.1"/>
    </source>
</evidence>
<feature type="region of interest" description="Disordered" evidence="1">
    <location>
        <begin position="41"/>
        <end position="74"/>
    </location>
</feature>
<gene>
    <name evidence="2" type="ORF">RND81_04G234600</name>
</gene>
<evidence type="ECO:0000313" key="3">
    <source>
        <dbReference type="Proteomes" id="UP001443914"/>
    </source>
</evidence>
<name>A0AAW1LQK7_SAPOF</name>
<keyword evidence="3" id="KW-1185">Reference proteome</keyword>
<protein>
    <submittedName>
        <fullName evidence="2">Uncharacterized protein</fullName>
    </submittedName>
</protein>
<sequence>MQRILLTCYIVVAIIATTWGFTCTAVRTPRVPTALVLAPTMAPSTTPPPPLPTSDVQLPDDNLKPKANDKKKKKSKVLHVAKTVVKKAWGLLKYVRKIGSWLKLLKRIRV</sequence>